<dbReference type="InterPro" id="IPR013786">
    <property type="entry name" value="AcylCoA_DH/ox_N"/>
</dbReference>
<evidence type="ECO:0000256" key="6">
    <source>
        <dbReference type="RuleBase" id="RU362125"/>
    </source>
</evidence>
<comment type="similarity">
    <text evidence="2 6">Belongs to the acyl-CoA dehydrogenase family.</text>
</comment>
<evidence type="ECO:0000259" key="9">
    <source>
        <dbReference type="Pfam" id="PF02771"/>
    </source>
</evidence>
<feature type="domain" description="Acyl-CoA dehydrogenase/oxidase C-terminal" evidence="7">
    <location>
        <begin position="225"/>
        <end position="373"/>
    </location>
</feature>
<evidence type="ECO:0000256" key="5">
    <source>
        <dbReference type="ARBA" id="ARBA00023002"/>
    </source>
</evidence>
<dbReference type="Gene3D" id="2.40.110.10">
    <property type="entry name" value="Butyryl-CoA Dehydrogenase, subunit A, domain 2"/>
    <property type="match status" value="1"/>
</dbReference>
<dbReference type="Gene3D" id="1.20.140.10">
    <property type="entry name" value="Butyryl-CoA Dehydrogenase, subunit A, domain 3"/>
    <property type="match status" value="1"/>
</dbReference>
<dbReference type="InterPro" id="IPR037069">
    <property type="entry name" value="AcylCoA_DH/ox_N_sf"/>
</dbReference>
<feature type="domain" description="Acyl-CoA oxidase/dehydrogenase middle" evidence="8">
    <location>
        <begin position="114"/>
        <end position="210"/>
    </location>
</feature>
<dbReference type="PANTHER" id="PTHR43884:SF22">
    <property type="entry name" value="BLR3437 PROTEIN"/>
    <property type="match status" value="1"/>
</dbReference>
<feature type="domain" description="Acyl-CoA dehydrogenase/oxidase N-terminal" evidence="9">
    <location>
        <begin position="15"/>
        <end position="109"/>
    </location>
</feature>
<keyword evidence="3 6" id="KW-0285">Flavoprotein</keyword>
<dbReference type="AlphaFoldDB" id="A0A372M9M1"/>
<dbReference type="Pfam" id="PF02771">
    <property type="entry name" value="Acyl-CoA_dh_N"/>
    <property type="match status" value="1"/>
</dbReference>
<evidence type="ECO:0000313" key="10">
    <source>
        <dbReference type="EMBL" id="RFU87591.1"/>
    </source>
</evidence>
<dbReference type="InterPro" id="IPR036250">
    <property type="entry name" value="AcylCo_DH-like_C"/>
</dbReference>
<evidence type="ECO:0000259" key="7">
    <source>
        <dbReference type="Pfam" id="PF00441"/>
    </source>
</evidence>
<dbReference type="Gene3D" id="1.10.540.10">
    <property type="entry name" value="Acyl-CoA dehydrogenase/oxidase, N-terminal domain"/>
    <property type="match status" value="1"/>
</dbReference>
<dbReference type="PANTHER" id="PTHR43884">
    <property type="entry name" value="ACYL-COA DEHYDROGENASE"/>
    <property type="match status" value="1"/>
</dbReference>
<dbReference type="FunFam" id="1.20.140.10:FF:000001">
    <property type="entry name" value="Acyl-CoA dehydrogenase"/>
    <property type="match status" value="1"/>
</dbReference>
<protein>
    <submittedName>
        <fullName evidence="10">Acyl-CoA dehydrogenase</fullName>
    </submittedName>
</protein>
<dbReference type="InterPro" id="IPR006091">
    <property type="entry name" value="Acyl-CoA_Oxase/DH_mid-dom"/>
</dbReference>
<comment type="cofactor">
    <cofactor evidence="1 6">
        <name>FAD</name>
        <dbReference type="ChEBI" id="CHEBI:57692"/>
    </cofactor>
</comment>
<sequence>MPAFALETGDRDRCEKLRTQAAEHLAPLAGRGEEGRINRPLVQALGELGLIDRLFTSGSLELCLMRESLAYACTEAETALALQGLGAHPVHAHGTERQRAAWLPRVRAGTAVAAFALSEPGAGSDAAALSLAAERDRSAPGDGPGWRLSGEKCWISNAPGADFYTVFARTTPGAGARGVTAFLVPADRTGLTGTPLDMLSPHPIGALAFDGVPVGEEDVIGAVDGGFRVAMGTLNLFRPSVGAFAVGMADAALDATRAHTARRTAFGGPLKDLQSVAHQVAELATRTEAARLLVYAAAAAYDRGDPDVPRRAAMAKLFATETAQQVVDAAVQLHGARALQRGHLLEHLYREVRAPRIYEGATEVQRTIIAKELYRETAAASDDT</sequence>
<dbReference type="EMBL" id="QUAK01000027">
    <property type="protein sequence ID" value="RFU87591.1"/>
    <property type="molecule type" value="Genomic_DNA"/>
</dbReference>
<dbReference type="PROSITE" id="PS00072">
    <property type="entry name" value="ACYL_COA_DH_1"/>
    <property type="match status" value="1"/>
</dbReference>
<organism evidence="10 11">
    <name type="scientific">Streptomyces triticagri</name>
    <dbReference type="NCBI Taxonomy" id="2293568"/>
    <lineage>
        <taxon>Bacteria</taxon>
        <taxon>Bacillati</taxon>
        <taxon>Actinomycetota</taxon>
        <taxon>Actinomycetes</taxon>
        <taxon>Kitasatosporales</taxon>
        <taxon>Streptomycetaceae</taxon>
        <taxon>Streptomyces</taxon>
    </lineage>
</organism>
<dbReference type="InterPro" id="IPR046373">
    <property type="entry name" value="Acyl-CoA_Oxase/DH_mid-dom_sf"/>
</dbReference>
<dbReference type="InterPro" id="IPR006089">
    <property type="entry name" value="Acyl-CoA_DH_CS"/>
</dbReference>
<dbReference type="GO" id="GO:0003995">
    <property type="term" value="F:acyl-CoA dehydrogenase activity"/>
    <property type="evidence" value="ECO:0007669"/>
    <property type="project" value="InterPro"/>
</dbReference>
<dbReference type="GO" id="GO:0050660">
    <property type="term" value="F:flavin adenine dinucleotide binding"/>
    <property type="evidence" value="ECO:0007669"/>
    <property type="project" value="InterPro"/>
</dbReference>
<comment type="caution">
    <text evidence="10">The sequence shown here is derived from an EMBL/GenBank/DDBJ whole genome shotgun (WGS) entry which is preliminary data.</text>
</comment>
<dbReference type="Proteomes" id="UP000263094">
    <property type="component" value="Unassembled WGS sequence"/>
</dbReference>
<proteinExistence type="inferred from homology"/>
<dbReference type="OrthoDB" id="8876745at2"/>
<dbReference type="SUPFAM" id="SSF56645">
    <property type="entry name" value="Acyl-CoA dehydrogenase NM domain-like"/>
    <property type="match status" value="1"/>
</dbReference>
<keyword evidence="4 6" id="KW-0274">FAD</keyword>
<reference evidence="10 11" key="1">
    <citation type="submission" date="2018-08" db="EMBL/GenBank/DDBJ databases">
        <title>Isolation, diversity and antifungal activity of Actinobacteria from wheat.</title>
        <authorList>
            <person name="Han C."/>
        </authorList>
    </citation>
    <scope>NUCLEOTIDE SEQUENCE [LARGE SCALE GENOMIC DNA]</scope>
    <source>
        <strain evidence="10 11">NEAU-YY421</strain>
    </source>
</reference>
<dbReference type="InterPro" id="IPR009075">
    <property type="entry name" value="AcylCo_DH/oxidase_C"/>
</dbReference>
<dbReference type="Pfam" id="PF00441">
    <property type="entry name" value="Acyl-CoA_dh_1"/>
    <property type="match status" value="1"/>
</dbReference>
<evidence type="ECO:0000313" key="11">
    <source>
        <dbReference type="Proteomes" id="UP000263094"/>
    </source>
</evidence>
<accession>A0A372M9M1</accession>
<dbReference type="SUPFAM" id="SSF47203">
    <property type="entry name" value="Acyl-CoA dehydrogenase C-terminal domain-like"/>
    <property type="match status" value="1"/>
</dbReference>
<keyword evidence="11" id="KW-1185">Reference proteome</keyword>
<dbReference type="InterPro" id="IPR009100">
    <property type="entry name" value="AcylCoA_DH/oxidase_NM_dom_sf"/>
</dbReference>
<evidence type="ECO:0000256" key="1">
    <source>
        <dbReference type="ARBA" id="ARBA00001974"/>
    </source>
</evidence>
<dbReference type="RefSeq" id="WP_128554936.1">
    <property type="nucleotide sequence ID" value="NZ_QUAK01000027.1"/>
</dbReference>
<gene>
    <name evidence="10" type="ORF">DY218_06460</name>
</gene>
<evidence type="ECO:0000256" key="3">
    <source>
        <dbReference type="ARBA" id="ARBA00022630"/>
    </source>
</evidence>
<evidence type="ECO:0000259" key="8">
    <source>
        <dbReference type="Pfam" id="PF02770"/>
    </source>
</evidence>
<name>A0A372M9M1_9ACTN</name>
<keyword evidence="5 6" id="KW-0560">Oxidoreductase</keyword>
<dbReference type="Pfam" id="PF02770">
    <property type="entry name" value="Acyl-CoA_dh_M"/>
    <property type="match status" value="1"/>
</dbReference>
<evidence type="ECO:0000256" key="4">
    <source>
        <dbReference type="ARBA" id="ARBA00022827"/>
    </source>
</evidence>
<dbReference type="CDD" id="cd00567">
    <property type="entry name" value="ACAD"/>
    <property type="match status" value="1"/>
</dbReference>
<evidence type="ECO:0000256" key="2">
    <source>
        <dbReference type="ARBA" id="ARBA00009347"/>
    </source>
</evidence>